<reference evidence="9" key="1">
    <citation type="journal article" date="2020" name="PLoS Negl. Trop. Dis.">
        <title>High-quality nuclear genome for Sarcoptes scabiei-A critical resource for a neglected parasite.</title>
        <authorList>
            <person name="Korhonen P.K."/>
            <person name="Gasser R.B."/>
            <person name="Ma G."/>
            <person name="Wang T."/>
            <person name="Stroehlein A.J."/>
            <person name="Young N.D."/>
            <person name="Ang C.S."/>
            <person name="Fernando D.D."/>
            <person name="Lu H.C."/>
            <person name="Taylor S."/>
            <person name="Reynolds S.L."/>
            <person name="Mofiz E."/>
            <person name="Najaraj S.H."/>
            <person name="Gowda H."/>
            <person name="Madugundu A."/>
            <person name="Renuse S."/>
            <person name="Holt D."/>
            <person name="Pandey A."/>
            <person name="Papenfuss A.T."/>
            <person name="Fischer K."/>
        </authorList>
    </citation>
    <scope>NUCLEOTIDE SEQUENCE [LARGE SCALE GENOMIC DNA]</scope>
</reference>
<accession>A0A834RBN4</accession>
<feature type="compositionally biased region" description="Low complexity" evidence="4">
    <location>
        <begin position="133"/>
        <end position="145"/>
    </location>
</feature>
<dbReference type="InterPro" id="IPR008936">
    <property type="entry name" value="Rho_GTPase_activation_prot"/>
</dbReference>
<feature type="domain" description="Phorbol-ester/DAG-type" evidence="5">
    <location>
        <begin position="429"/>
        <end position="476"/>
    </location>
</feature>
<evidence type="ECO:0000313" key="8">
    <source>
        <dbReference type="EnsemblMetazoa" id="KAF7493900.1"/>
    </source>
</evidence>
<gene>
    <name evidence="7" type="ORF">SSS_6584</name>
</gene>
<sequence length="699" mass="77929">MSSKSFSQESSSKSITKTVSYGTKMNRNLPKMIIVDQQLSFDQPNPTNIGGGGCPHQNRDYSCDPKNPMRVVHFTETFKQQNQDSFDDNNDDDDDGDDDDKQLNPSANYKGDVKKQSNIIDNSGDRFDPNPRSASTPASSSSSSTYLHLNEPMIARSSPTTPTSGLRSSSSQSHRFPTYSKDVNRINDQQNSGGSTTTATTPTPNWKLRAKFYSKRRGQERSIDRERQPSICSDSETDSLCSQNKIESLISTPGGSSGQGSSVAGGVGGGGGTTKKWSLPLPVVIRSSESDSASSSWSARSADEATEDERSPVPSPSASTYSTEEFIQGSLSPIVSSSSTTSHSISIETKMKKMYIESSNENDPMCSTKSKEHRSKSAQPFHDTPQHQHRQRESIDEDDNQTISSGQNESKKEKAKGRRKKKMTKAALSHKFQRMKTTNYGRCIICDAYVYFWGLECTQCQLICHKKCLKNMTIICPKSPLPPKSSVFNLELDSLPIDEMVPLLIIKCINEIERRSMNRPGIYRMTGVASRVEKLLKSFESGPHLIDLSDVNVNDLTSVVKIFLRELKTPLITNNVYKEFISIGRIFRTDCCLFNDGLAIGGHSTMLERIHQALRKLTPHHWSTLKYLIEHLNHVSSFQELNNMSPSALGIIFAPTIFRPRDTINDLYTEVFEAAPQARTIELLIRFYGFIFEMDSISL</sequence>
<dbReference type="SMART" id="SM00324">
    <property type="entry name" value="RhoGAP"/>
    <property type="match status" value="1"/>
</dbReference>
<dbReference type="Gene3D" id="1.10.555.10">
    <property type="entry name" value="Rho GTPase activation protein"/>
    <property type="match status" value="1"/>
</dbReference>
<feature type="compositionally biased region" description="Gly residues" evidence="4">
    <location>
        <begin position="255"/>
        <end position="273"/>
    </location>
</feature>
<feature type="domain" description="Rho-GAP" evidence="6">
    <location>
        <begin position="490"/>
        <end position="692"/>
    </location>
</feature>
<keyword evidence="9" id="KW-1185">Reference proteome</keyword>
<feature type="compositionally biased region" description="Basic residues" evidence="4">
    <location>
        <begin position="413"/>
        <end position="424"/>
    </location>
</feature>
<dbReference type="GO" id="GO:0051056">
    <property type="term" value="P:regulation of small GTPase mediated signal transduction"/>
    <property type="evidence" value="ECO:0007669"/>
    <property type="project" value="UniProtKB-ARBA"/>
</dbReference>
<dbReference type="InterPro" id="IPR051025">
    <property type="entry name" value="RhoGAP"/>
</dbReference>
<dbReference type="SUPFAM" id="SSF48350">
    <property type="entry name" value="GTPase activation domain, GAP"/>
    <property type="match status" value="1"/>
</dbReference>
<dbReference type="EnsemblMetazoa" id="SSS_6584s_mrna">
    <property type="protein sequence ID" value="KAF7493900.1"/>
    <property type="gene ID" value="SSS_6584"/>
</dbReference>
<dbReference type="InterPro" id="IPR000198">
    <property type="entry name" value="RhoGAP_dom"/>
</dbReference>
<feature type="region of interest" description="Disordered" evidence="4">
    <location>
        <begin position="360"/>
        <end position="428"/>
    </location>
</feature>
<dbReference type="PROSITE" id="PS50081">
    <property type="entry name" value="ZF_DAG_PE_2"/>
    <property type="match status" value="1"/>
</dbReference>
<dbReference type="PANTHER" id="PTHR15228:SF25">
    <property type="entry name" value="F-BAR DOMAIN-CONTAINING PROTEIN"/>
    <property type="match status" value="1"/>
</dbReference>
<feature type="compositionally biased region" description="Low complexity" evidence="4">
    <location>
        <begin position="156"/>
        <end position="178"/>
    </location>
</feature>
<feature type="compositionally biased region" description="Polar residues" evidence="4">
    <location>
        <begin position="186"/>
        <end position="195"/>
    </location>
</feature>
<dbReference type="PANTHER" id="PTHR15228">
    <property type="entry name" value="SPERMATHECAL PHYSIOLOGY VARIANT"/>
    <property type="match status" value="1"/>
</dbReference>
<dbReference type="PROSITE" id="PS50238">
    <property type="entry name" value="RHOGAP"/>
    <property type="match status" value="1"/>
</dbReference>
<organism evidence="7">
    <name type="scientific">Sarcoptes scabiei</name>
    <name type="common">Itch mite</name>
    <name type="synonym">Acarus scabiei</name>
    <dbReference type="NCBI Taxonomy" id="52283"/>
    <lineage>
        <taxon>Eukaryota</taxon>
        <taxon>Metazoa</taxon>
        <taxon>Ecdysozoa</taxon>
        <taxon>Arthropoda</taxon>
        <taxon>Chelicerata</taxon>
        <taxon>Arachnida</taxon>
        <taxon>Acari</taxon>
        <taxon>Acariformes</taxon>
        <taxon>Sarcoptiformes</taxon>
        <taxon>Astigmata</taxon>
        <taxon>Psoroptidia</taxon>
        <taxon>Sarcoptoidea</taxon>
        <taxon>Sarcoptidae</taxon>
        <taxon>Sarcoptinae</taxon>
        <taxon>Sarcoptes</taxon>
    </lineage>
</organism>
<dbReference type="SUPFAM" id="SSF57889">
    <property type="entry name" value="Cysteine-rich domain"/>
    <property type="match status" value="1"/>
</dbReference>
<feature type="compositionally biased region" description="Polar residues" evidence="4">
    <location>
        <begin position="39"/>
        <end position="48"/>
    </location>
</feature>
<dbReference type="Proteomes" id="UP000070412">
    <property type="component" value="Unassembled WGS sequence"/>
</dbReference>
<evidence type="ECO:0000259" key="6">
    <source>
        <dbReference type="PROSITE" id="PS50238"/>
    </source>
</evidence>
<name>A0A834RBN4_SARSC</name>
<dbReference type="GO" id="GO:0005096">
    <property type="term" value="F:GTPase activator activity"/>
    <property type="evidence" value="ECO:0007669"/>
    <property type="project" value="UniProtKB-KW"/>
</dbReference>
<dbReference type="InterPro" id="IPR002219">
    <property type="entry name" value="PKC_DAG/PE"/>
</dbReference>
<evidence type="ECO:0000259" key="5">
    <source>
        <dbReference type="PROSITE" id="PS50081"/>
    </source>
</evidence>
<evidence type="ECO:0000256" key="2">
    <source>
        <dbReference type="ARBA" id="ARBA00022723"/>
    </source>
</evidence>
<dbReference type="PROSITE" id="PS00479">
    <property type="entry name" value="ZF_DAG_PE_1"/>
    <property type="match status" value="1"/>
</dbReference>
<dbReference type="CDD" id="cd20816">
    <property type="entry name" value="C1_GMIP-like"/>
    <property type="match status" value="1"/>
</dbReference>
<dbReference type="EMBL" id="WVUK01000054">
    <property type="protein sequence ID" value="KAF7493900.1"/>
    <property type="molecule type" value="Genomic_DNA"/>
</dbReference>
<dbReference type="SMART" id="SM00109">
    <property type="entry name" value="C1"/>
    <property type="match status" value="1"/>
</dbReference>
<dbReference type="Pfam" id="PF00130">
    <property type="entry name" value="C1_1"/>
    <property type="match status" value="1"/>
</dbReference>
<dbReference type="Gene3D" id="3.30.60.20">
    <property type="match status" value="1"/>
</dbReference>
<dbReference type="InterPro" id="IPR046349">
    <property type="entry name" value="C1-like_sf"/>
</dbReference>
<feature type="compositionally biased region" description="Polar residues" evidence="4">
    <location>
        <begin position="230"/>
        <end position="253"/>
    </location>
</feature>
<dbReference type="OrthoDB" id="79452at2759"/>
<feature type="compositionally biased region" description="Polar residues" evidence="4">
    <location>
        <begin position="316"/>
        <end position="325"/>
    </location>
</feature>
<protein>
    <submittedName>
        <fullName evidence="7">Minor histocompatibility protein HA-1</fullName>
    </submittedName>
</protein>
<keyword evidence="1" id="KW-0343">GTPase activation</keyword>
<feature type="compositionally biased region" description="Acidic residues" evidence="4">
    <location>
        <begin position="85"/>
        <end position="100"/>
    </location>
</feature>
<feature type="region of interest" description="Disordered" evidence="4">
    <location>
        <begin position="39"/>
        <end position="325"/>
    </location>
</feature>
<reference evidence="7" key="2">
    <citation type="submission" date="2020-01" db="EMBL/GenBank/DDBJ databases">
        <authorList>
            <person name="Korhonen P.K.K."/>
            <person name="Guangxu M.G."/>
            <person name="Wang T.W."/>
            <person name="Stroehlein A.J.S."/>
            <person name="Young N.D."/>
            <person name="Ang C.-S.A."/>
            <person name="Fernando D.W.F."/>
            <person name="Lu H.L."/>
            <person name="Taylor S.T."/>
            <person name="Ehtesham M.E.M."/>
            <person name="Najaraj S.H.N."/>
            <person name="Harsha G.H.G."/>
            <person name="Madugundu A.M."/>
            <person name="Renuse S.R."/>
            <person name="Holt D.H."/>
            <person name="Pandey A.P."/>
            <person name="Papenfuss A.P."/>
            <person name="Gasser R.B.G."/>
            <person name="Fischer K.F."/>
        </authorList>
    </citation>
    <scope>NUCLEOTIDE SEQUENCE</scope>
    <source>
        <strain evidence="7">SSS_KF_BRIS2020</strain>
    </source>
</reference>
<keyword evidence="3" id="KW-0862">Zinc</keyword>
<dbReference type="AlphaFoldDB" id="A0A834RBN4"/>
<evidence type="ECO:0000313" key="9">
    <source>
        <dbReference type="Proteomes" id="UP000070412"/>
    </source>
</evidence>
<proteinExistence type="predicted"/>
<dbReference type="GO" id="GO:0046872">
    <property type="term" value="F:metal ion binding"/>
    <property type="evidence" value="ECO:0007669"/>
    <property type="project" value="UniProtKB-KW"/>
</dbReference>
<evidence type="ECO:0000256" key="4">
    <source>
        <dbReference type="SAM" id="MobiDB-lite"/>
    </source>
</evidence>
<feature type="region of interest" description="Disordered" evidence="4">
    <location>
        <begin position="1"/>
        <end position="23"/>
    </location>
</feature>
<feature type="compositionally biased region" description="Low complexity" evidence="4">
    <location>
        <begin position="1"/>
        <end position="14"/>
    </location>
</feature>
<feature type="compositionally biased region" description="Basic and acidic residues" evidence="4">
    <location>
        <begin position="217"/>
        <end position="228"/>
    </location>
</feature>
<dbReference type="GO" id="GO:0007165">
    <property type="term" value="P:signal transduction"/>
    <property type="evidence" value="ECO:0007669"/>
    <property type="project" value="InterPro"/>
</dbReference>
<reference evidence="8" key="3">
    <citation type="submission" date="2022-06" db="UniProtKB">
        <authorList>
            <consortium name="EnsemblMetazoa"/>
        </authorList>
    </citation>
    <scope>IDENTIFICATION</scope>
</reference>
<feature type="compositionally biased region" description="Low complexity" evidence="4">
    <location>
        <begin position="286"/>
        <end position="300"/>
    </location>
</feature>
<dbReference type="Pfam" id="PF00620">
    <property type="entry name" value="RhoGAP"/>
    <property type="match status" value="1"/>
</dbReference>
<evidence type="ECO:0000313" key="7">
    <source>
        <dbReference type="EMBL" id="KAF7493900.1"/>
    </source>
</evidence>
<evidence type="ECO:0000256" key="3">
    <source>
        <dbReference type="ARBA" id="ARBA00022833"/>
    </source>
</evidence>
<keyword evidence="2" id="KW-0479">Metal-binding</keyword>
<evidence type="ECO:0000256" key="1">
    <source>
        <dbReference type="ARBA" id="ARBA00022468"/>
    </source>
</evidence>